<proteinExistence type="predicted"/>
<reference evidence="1" key="1">
    <citation type="submission" date="2023-03" db="EMBL/GenBank/DDBJ databases">
        <title>Massive genome expansion in bonnet fungi (Mycena s.s.) driven by repeated elements and novel gene families across ecological guilds.</title>
        <authorList>
            <consortium name="Lawrence Berkeley National Laboratory"/>
            <person name="Harder C.B."/>
            <person name="Miyauchi S."/>
            <person name="Viragh M."/>
            <person name="Kuo A."/>
            <person name="Thoen E."/>
            <person name="Andreopoulos B."/>
            <person name="Lu D."/>
            <person name="Skrede I."/>
            <person name="Drula E."/>
            <person name="Henrissat B."/>
            <person name="Morin E."/>
            <person name="Kohler A."/>
            <person name="Barry K."/>
            <person name="LaButti K."/>
            <person name="Morin E."/>
            <person name="Salamov A."/>
            <person name="Lipzen A."/>
            <person name="Mereny Z."/>
            <person name="Hegedus B."/>
            <person name="Baldrian P."/>
            <person name="Stursova M."/>
            <person name="Weitz H."/>
            <person name="Taylor A."/>
            <person name="Grigoriev I.V."/>
            <person name="Nagy L.G."/>
            <person name="Martin F."/>
            <person name="Kauserud H."/>
        </authorList>
    </citation>
    <scope>NUCLEOTIDE SEQUENCE</scope>
    <source>
        <strain evidence="1">CBHHK002</strain>
    </source>
</reference>
<organism evidence="1 2">
    <name type="scientific">Mycena albidolilacea</name>
    <dbReference type="NCBI Taxonomy" id="1033008"/>
    <lineage>
        <taxon>Eukaryota</taxon>
        <taxon>Fungi</taxon>
        <taxon>Dikarya</taxon>
        <taxon>Basidiomycota</taxon>
        <taxon>Agaricomycotina</taxon>
        <taxon>Agaricomycetes</taxon>
        <taxon>Agaricomycetidae</taxon>
        <taxon>Agaricales</taxon>
        <taxon>Marasmiineae</taxon>
        <taxon>Mycenaceae</taxon>
        <taxon>Mycena</taxon>
    </lineage>
</organism>
<accession>A0AAD7F265</accession>
<gene>
    <name evidence="1" type="ORF">DFH08DRAFT_798721</name>
</gene>
<dbReference type="EMBL" id="JARIHO010000003">
    <property type="protein sequence ID" value="KAJ7364373.1"/>
    <property type="molecule type" value="Genomic_DNA"/>
</dbReference>
<dbReference type="AlphaFoldDB" id="A0AAD7F265"/>
<protein>
    <submittedName>
        <fullName evidence="1">Uncharacterized protein</fullName>
    </submittedName>
</protein>
<evidence type="ECO:0000313" key="1">
    <source>
        <dbReference type="EMBL" id="KAJ7364373.1"/>
    </source>
</evidence>
<evidence type="ECO:0000313" key="2">
    <source>
        <dbReference type="Proteomes" id="UP001218218"/>
    </source>
</evidence>
<keyword evidence="2" id="KW-1185">Reference proteome</keyword>
<name>A0AAD7F265_9AGAR</name>
<dbReference type="Proteomes" id="UP001218218">
    <property type="component" value="Unassembled WGS sequence"/>
</dbReference>
<sequence length="213" mass="23398">MKTQGRQIAVVVSNSSSLPKHPTATMPSTVIPSTKQAEMLEVLSPVDTDTAILTAELSKRPGKRSRGCKVSFSNPVTSTSVMMDMPPVKLRAFAHKVVTPAELAALQMVQVMKVLTESGVDHKGRDSWTVQESRAQSAQMQSSSWAEAKDAQVGPVQSQLGLSCPGWGWPWVQVNPAGFWVKSETRIKEVFGQKKMYGIQNTPGTWELWLWCN</sequence>
<comment type="caution">
    <text evidence="1">The sequence shown here is derived from an EMBL/GenBank/DDBJ whole genome shotgun (WGS) entry which is preliminary data.</text>
</comment>